<protein>
    <submittedName>
        <fullName evidence="1">Uncharacterized protein</fullName>
    </submittedName>
</protein>
<dbReference type="EMBL" id="LAZR01022652">
    <property type="protein sequence ID" value="KKL81131.1"/>
    <property type="molecule type" value="Genomic_DNA"/>
</dbReference>
<feature type="non-terminal residue" evidence="1">
    <location>
        <position position="1"/>
    </location>
</feature>
<proteinExistence type="predicted"/>
<organism evidence="1">
    <name type="scientific">marine sediment metagenome</name>
    <dbReference type="NCBI Taxonomy" id="412755"/>
    <lineage>
        <taxon>unclassified sequences</taxon>
        <taxon>metagenomes</taxon>
        <taxon>ecological metagenomes</taxon>
    </lineage>
</organism>
<gene>
    <name evidence="1" type="ORF">LCGC14_1997840</name>
</gene>
<reference evidence="1" key="1">
    <citation type="journal article" date="2015" name="Nature">
        <title>Complex archaea that bridge the gap between prokaryotes and eukaryotes.</title>
        <authorList>
            <person name="Spang A."/>
            <person name="Saw J.H."/>
            <person name="Jorgensen S.L."/>
            <person name="Zaremba-Niedzwiedzka K."/>
            <person name="Martijn J."/>
            <person name="Lind A.E."/>
            <person name="van Eijk R."/>
            <person name="Schleper C."/>
            <person name="Guy L."/>
            <person name="Ettema T.J."/>
        </authorList>
    </citation>
    <scope>NUCLEOTIDE SEQUENCE</scope>
</reference>
<accession>A0A0F9FRY3</accession>
<dbReference type="AlphaFoldDB" id="A0A0F9FRY3"/>
<name>A0A0F9FRY3_9ZZZZ</name>
<comment type="caution">
    <text evidence="1">The sequence shown here is derived from an EMBL/GenBank/DDBJ whole genome shotgun (WGS) entry which is preliminary data.</text>
</comment>
<evidence type="ECO:0000313" key="1">
    <source>
        <dbReference type="EMBL" id="KKL81131.1"/>
    </source>
</evidence>
<sequence>QDAVASADESMLEESNSIFESISVKLQTVESNIVGKDNEDINNIRQQIDS</sequence>